<dbReference type="OrthoDB" id="3745651at2"/>
<dbReference type="Gene3D" id="3.30.70.2390">
    <property type="match status" value="1"/>
</dbReference>
<gene>
    <name evidence="2" type="ORF">FHP06_09585</name>
</gene>
<sequence length="170" mass="17934">MTSRHPALVMTAAVAVFLLGSFYGFRLLTADADTGDEGPSCDTRTVAAGDDLTSNLVAVDVYNASQRAGLANRVSINLQRRGFLAGKIANSTSKVQPKVAAILTTDRDDPRVKLVAQQLGPDVELAEPDIPVDDNVVVVVGDDYKKLAKAQTKVQATSAVTVCVPIVKIP</sequence>
<evidence type="ECO:0000313" key="2">
    <source>
        <dbReference type="EMBL" id="TXL60674.1"/>
    </source>
</evidence>
<comment type="caution">
    <text evidence="2">The sequence shown here is derived from an EMBL/GenBank/DDBJ whole genome shotgun (WGS) entry which is preliminary data.</text>
</comment>
<evidence type="ECO:0000313" key="3">
    <source>
        <dbReference type="Proteomes" id="UP000321571"/>
    </source>
</evidence>
<organism evidence="2 3">
    <name type="scientific">Aeromicrobium terrae</name>
    <dbReference type="NCBI Taxonomy" id="2498846"/>
    <lineage>
        <taxon>Bacteria</taxon>
        <taxon>Bacillati</taxon>
        <taxon>Actinomycetota</taxon>
        <taxon>Actinomycetes</taxon>
        <taxon>Propionibacteriales</taxon>
        <taxon>Nocardioidaceae</taxon>
        <taxon>Aeromicrobium</taxon>
    </lineage>
</organism>
<keyword evidence="3" id="KW-1185">Reference proteome</keyword>
<feature type="domain" description="LytR/CpsA/Psr regulator C-terminal" evidence="1">
    <location>
        <begin position="57"/>
        <end position="144"/>
    </location>
</feature>
<dbReference type="Pfam" id="PF13399">
    <property type="entry name" value="LytR_C"/>
    <property type="match status" value="1"/>
</dbReference>
<protein>
    <submittedName>
        <fullName evidence="2">LytR family transcriptional regulator</fullName>
    </submittedName>
</protein>
<proteinExistence type="predicted"/>
<evidence type="ECO:0000259" key="1">
    <source>
        <dbReference type="Pfam" id="PF13399"/>
    </source>
</evidence>
<dbReference type="EMBL" id="VDUX01000004">
    <property type="protein sequence ID" value="TXL60674.1"/>
    <property type="molecule type" value="Genomic_DNA"/>
</dbReference>
<dbReference type="InterPro" id="IPR027381">
    <property type="entry name" value="LytR/CpsA/Psr_C"/>
</dbReference>
<reference evidence="2 3" key="1">
    <citation type="submission" date="2019-06" db="EMBL/GenBank/DDBJ databases">
        <title>Aeromicrobium sp. nov., isolated from a maize field.</title>
        <authorList>
            <person name="Lin S.-Y."/>
            <person name="Tsai C.-F."/>
            <person name="Young C.-C."/>
        </authorList>
    </citation>
    <scope>NUCLEOTIDE SEQUENCE [LARGE SCALE GENOMIC DNA]</scope>
    <source>
        <strain evidence="2 3">CC-CFT486</strain>
    </source>
</reference>
<dbReference type="Proteomes" id="UP000321571">
    <property type="component" value="Unassembled WGS sequence"/>
</dbReference>
<dbReference type="RefSeq" id="WP_147686183.1">
    <property type="nucleotide sequence ID" value="NZ_VDUX01000004.1"/>
</dbReference>
<accession>A0A5C8NFK6</accession>
<name>A0A5C8NFK6_9ACTN</name>
<dbReference type="AlphaFoldDB" id="A0A5C8NFK6"/>